<accession>A0A1B8QIQ7</accession>
<reference evidence="1 2" key="1">
    <citation type="submission" date="2016-05" db="EMBL/GenBank/DDBJ databases">
        <title>Draft genome sequence of Moraxella nonliquefaciens CCUG 348T.</title>
        <authorList>
            <person name="Salva-Serra F."/>
            <person name="Engstrom-Jakobsson H."/>
            <person name="Thorell K."/>
            <person name="Gonzales-Siles L."/>
            <person name="Karlsson R."/>
            <person name="Boulund F."/>
            <person name="Engstrand L."/>
            <person name="Kristiansson E."/>
            <person name="Moore E."/>
        </authorList>
    </citation>
    <scope>NUCLEOTIDE SEQUENCE [LARGE SCALE GENOMIC DNA]</scope>
    <source>
        <strain evidence="1 2">CCUG 348</strain>
    </source>
</reference>
<proteinExistence type="predicted"/>
<dbReference type="EMBL" id="LXTW01000032">
    <property type="protein sequence ID" value="OBX83361.1"/>
    <property type="molecule type" value="Genomic_DNA"/>
</dbReference>
<evidence type="ECO:0000313" key="2">
    <source>
        <dbReference type="Proteomes" id="UP000092575"/>
    </source>
</evidence>
<gene>
    <name evidence="1" type="ORF">A7456_04805</name>
</gene>
<protein>
    <submittedName>
        <fullName evidence="1">Uncharacterized protein</fullName>
    </submittedName>
</protein>
<sequence length="69" mass="8247">MSFSAKQKTHFTQSLLIKQANFSSLRSLLCLYCQYFVAKYDYLDKWVKRCLFLKTKSTNHFQMITILLL</sequence>
<dbReference type="AlphaFoldDB" id="A0A1B8QIQ7"/>
<name>A0A1B8QIQ7_MORNO</name>
<organism evidence="1 2">
    <name type="scientific">Moraxella nonliquefaciens</name>
    <dbReference type="NCBI Taxonomy" id="478"/>
    <lineage>
        <taxon>Bacteria</taxon>
        <taxon>Pseudomonadati</taxon>
        <taxon>Pseudomonadota</taxon>
        <taxon>Gammaproteobacteria</taxon>
        <taxon>Moraxellales</taxon>
        <taxon>Moraxellaceae</taxon>
        <taxon>Moraxella</taxon>
    </lineage>
</organism>
<evidence type="ECO:0000313" key="1">
    <source>
        <dbReference type="EMBL" id="OBX83361.1"/>
    </source>
</evidence>
<dbReference type="Proteomes" id="UP000092575">
    <property type="component" value="Unassembled WGS sequence"/>
</dbReference>
<comment type="caution">
    <text evidence="1">The sequence shown here is derived from an EMBL/GenBank/DDBJ whole genome shotgun (WGS) entry which is preliminary data.</text>
</comment>
<dbReference type="STRING" id="478.A7456_04805"/>